<name>A0ABP8WHQ3_9ACTN</name>
<sequence>MTAPAPGPVRVLVVEHDAGCPPALLGEWLTAAGASLDVRRPAQGDELPRSLDDHRALLVLGGPQDADDPAHAWFAPTRALVREGADRGTPVLGVCLGHQLAALALGARTGRNPAGQQVGLLPVGWTPQAAGDPLLGGLAAGPARGVHWNDDIVLEVPTGATVLARAPGGEVQALRLAPTVWGVQWHPEVDEPILRRWAEEDAERHLERGVDQEAALAEVAAARAELEATWRGLAVRLVALAREAAARPAGEWA</sequence>
<feature type="domain" description="Glutamine amidotransferase" evidence="1">
    <location>
        <begin position="32"/>
        <end position="189"/>
    </location>
</feature>
<dbReference type="InterPro" id="IPR017926">
    <property type="entry name" value="GATASE"/>
</dbReference>
<gene>
    <name evidence="2" type="ORF">GCM10023226_28690</name>
</gene>
<dbReference type="EMBL" id="BAABIM010000003">
    <property type="protein sequence ID" value="GAA4689124.1"/>
    <property type="molecule type" value="Genomic_DNA"/>
</dbReference>
<dbReference type="RefSeq" id="WP_345267037.1">
    <property type="nucleotide sequence ID" value="NZ_BAABIM010000003.1"/>
</dbReference>
<organism evidence="2 3">
    <name type="scientific">Nocardioides nanhaiensis</name>
    <dbReference type="NCBI Taxonomy" id="1476871"/>
    <lineage>
        <taxon>Bacteria</taxon>
        <taxon>Bacillati</taxon>
        <taxon>Actinomycetota</taxon>
        <taxon>Actinomycetes</taxon>
        <taxon>Propionibacteriales</taxon>
        <taxon>Nocardioidaceae</taxon>
        <taxon>Nocardioides</taxon>
    </lineage>
</organism>
<dbReference type="SUPFAM" id="SSF52317">
    <property type="entry name" value="Class I glutamine amidotransferase-like"/>
    <property type="match status" value="1"/>
</dbReference>
<evidence type="ECO:0000259" key="1">
    <source>
        <dbReference type="Pfam" id="PF00117"/>
    </source>
</evidence>
<accession>A0ABP8WHQ3</accession>
<dbReference type="Pfam" id="PF00117">
    <property type="entry name" value="GATase"/>
    <property type="match status" value="1"/>
</dbReference>
<proteinExistence type="predicted"/>
<dbReference type="PROSITE" id="PS51273">
    <property type="entry name" value="GATASE_TYPE_1"/>
    <property type="match status" value="1"/>
</dbReference>
<dbReference type="PANTHER" id="PTHR42695">
    <property type="entry name" value="GLUTAMINE AMIDOTRANSFERASE YLR126C-RELATED"/>
    <property type="match status" value="1"/>
</dbReference>
<protein>
    <submittedName>
        <fullName evidence="2">Type 1 glutamine amidotransferase</fullName>
    </submittedName>
</protein>
<reference evidence="3" key="1">
    <citation type="journal article" date="2019" name="Int. J. Syst. Evol. Microbiol.">
        <title>The Global Catalogue of Microorganisms (GCM) 10K type strain sequencing project: providing services to taxonomists for standard genome sequencing and annotation.</title>
        <authorList>
            <consortium name="The Broad Institute Genomics Platform"/>
            <consortium name="The Broad Institute Genome Sequencing Center for Infectious Disease"/>
            <person name="Wu L."/>
            <person name="Ma J."/>
        </authorList>
    </citation>
    <scope>NUCLEOTIDE SEQUENCE [LARGE SCALE GENOMIC DNA]</scope>
    <source>
        <strain evidence="3">JCM 18127</strain>
    </source>
</reference>
<dbReference type="PANTHER" id="PTHR42695:SF5">
    <property type="entry name" value="GLUTAMINE AMIDOTRANSFERASE YLR126C-RELATED"/>
    <property type="match status" value="1"/>
</dbReference>
<dbReference type="PRINTS" id="PR00099">
    <property type="entry name" value="CPSGATASE"/>
</dbReference>
<keyword evidence="3" id="KW-1185">Reference proteome</keyword>
<comment type="caution">
    <text evidence="2">The sequence shown here is derived from an EMBL/GenBank/DDBJ whole genome shotgun (WGS) entry which is preliminary data.</text>
</comment>
<dbReference type="InterPro" id="IPR044992">
    <property type="entry name" value="ChyE-like"/>
</dbReference>
<dbReference type="Gene3D" id="3.40.50.880">
    <property type="match status" value="1"/>
</dbReference>
<dbReference type="CDD" id="cd01741">
    <property type="entry name" value="GATase1_1"/>
    <property type="match status" value="1"/>
</dbReference>
<evidence type="ECO:0000313" key="2">
    <source>
        <dbReference type="EMBL" id="GAA4689124.1"/>
    </source>
</evidence>
<evidence type="ECO:0000313" key="3">
    <source>
        <dbReference type="Proteomes" id="UP001500621"/>
    </source>
</evidence>
<dbReference type="Proteomes" id="UP001500621">
    <property type="component" value="Unassembled WGS sequence"/>
</dbReference>
<keyword evidence="2" id="KW-0315">Glutamine amidotransferase</keyword>
<dbReference type="InterPro" id="IPR029062">
    <property type="entry name" value="Class_I_gatase-like"/>
</dbReference>